<proteinExistence type="predicted"/>
<accession>A0ABU6UIU7</accession>
<feature type="compositionally biased region" description="Pro residues" evidence="1">
    <location>
        <begin position="132"/>
        <end position="144"/>
    </location>
</feature>
<sequence length="190" mass="21398">MSMRLSPRGVHRRRMVVTRMSQRDDGDGDSTERVRRAQFRPPGERRCRGRGRAGASVGQGPSTMERQLVEEVYYFDLDEIWAEGEGKGSSSHIVLETPQFHMDLNEPTSGIHDVYFSLGGTLPYAYDVVDPFEPPHAAPQPPVEEPGEDEDDVSLVRRGRRVSHRTSCSTGGHIELPSDMQGREMCWVLM</sequence>
<evidence type="ECO:0000313" key="3">
    <source>
        <dbReference type="Proteomes" id="UP001341840"/>
    </source>
</evidence>
<evidence type="ECO:0000256" key="1">
    <source>
        <dbReference type="SAM" id="MobiDB-lite"/>
    </source>
</evidence>
<comment type="caution">
    <text evidence="2">The sequence shown here is derived from an EMBL/GenBank/DDBJ whole genome shotgun (WGS) entry which is preliminary data.</text>
</comment>
<protein>
    <submittedName>
        <fullName evidence="2">Uncharacterized protein</fullName>
    </submittedName>
</protein>
<evidence type="ECO:0000313" key="2">
    <source>
        <dbReference type="EMBL" id="MED6160076.1"/>
    </source>
</evidence>
<feature type="region of interest" description="Disordered" evidence="1">
    <location>
        <begin position="131"/>
        <end position="154"/>
    </location>
</feature>
<gene>
    <name evidence="2" type="ORF">PIB30_048001</name>
</gene>
<reference evidence="2 3" key="1">
    <citation type="journal article" date="2023" name="Plants (Basel)">
        <title>Bridging the Gap: Combining Genomics and Transcriptomics Approaches to Understand Stylosanthes scabra, an Orphan Legume from the Brazilian Caatinga.</title>
        <authorList>
            <person name="Ferreira-Neto J.R.C."/>
            <person name="da Silva M.D."/>
            <person name="Binneck E."/>
            <person name="de Melo N.F."/>
            <person name="da Silva R.H."/>
            <person name="de Melo A.L.T.M."/>
            <person name="Pandolfi V."/>
            <person name="Bustamante F.O."/>
            <person name="Brasileiro-Vidal A.C."/>
            <person name="Benko-Iseppon A.M."/>
        </authorList>
    </citation>
    <scope>NUCLEOTIDE SEQUENCE [LARGE SCALE GENOMIC DNA]</scope>
    <source>
        <tissue evidence="2">Leaves</tissue>
    </source>
</reference>
<organism evidence="2 3">
    <name type="scientific">Stylosanthes scabra</name>
    <dbReference type="NCBI Taxonomy" id="79078"/>
    <lineage>
        <taxon>Eukaryota</taxon>
        <taxon>Viridiplantae</taxon>
        <taxon>Streptophyta</taxon>
        <taxon>Embryophyta</taxon>
        <taxon>Tracheophyta</taxon>
        <taxon>Spermatophyta</taxon>
        <taxon>Magnoliopsida</taxon>
        <taxon>eudicotyledons</taxon>
        <taxon>Gunneridae</taxon>
        <taxon>Pentapetalae</taxon>
        <taxon>rosids</taxon>
        <taxon>fabids</taxon>
        <taxon>Fabales</taxon>
        <taxon>Fabaceae</taxon>
        <taxon>Papilionoideae</taxon>
        <taxon>50 kb inversion clade</taxon>
        <taxon>dalbergioids sensu lato</taxon>
        <taxon>Dalbergieae</taxon>
        <taxon>Pterocarpus clade</taxon>
        <taxon>Stylosanthes</taxon>
    </lineage>
</organism>
<feature type="compositionally biased region" description="Basic and acidic residues" evidence="1">
    <location>
        <begin position="21"/>
        <end position="35"/>
    </location>
</feature>
<dbReference type="Proteomes" id="UP001341840">
    <property type="component" value="Unassembled WGS sequence"/>
</dbReference>
<dbReference type="EMBL" id="JASCZI010121140">
    <property type="protein sequence ID" value="MED6160076.1"/>
    <property type="molecule type" value="Genomic_DNA"/>
</dbReference>
<keyword evidence="3" id="KW-1185">Reference proteome</keyword>
<feature type="region of interest" description="Disordered" evidence="1">
    <location>
        <begin position="1"/>
        <end position="63"/>
    </location>
</feature>
<name>A0ABU6UIU7_9FABA</name>